<feature type="transmembrane region" description="Helical" evidence="9">
    <location>
        <begin position="149"/>
        <end position="175"/>
    </location>
</feature>
<organism evidence="11 12">
    <name type="scientific">Rohdeia mirabilis</name>
    <dbReference type="NCBI Taxonomy" id="2528008"/>
    <lineage>
        <taxon>Bacteria</taxon>
        <taxon>Pseudomonadati</taxon>
        <taxon>Planctomycetota</taxon>
        <taxon>Planctomycetia</taxon>
        <taxon>Planctomycetia incertae sedis</taxon>
        <taxon>Rohdeia</taxon>
    </lineage>
</organism>
<keyword evidence="5 9" id="KW-0812">Transmembrane</keyword>
<evidence type="ECO:0000259" key="10">
    <source>
        <dbReference type="Pfam" id="PF00482"/>
    </source>
</evidence>
<dbReference type="InterPro" id="IPR042094">
    <property type="entry name" value="T2SS_GspF_sf"/>
</dbReference>
<evidence type="ECO:0000256" key="2">
    <source>
        <dbReference type="ARBA" id="ARBA00005745"/>
    </source>
</evidence>
<dbReference type="AlphaFoldDB" id="A0A518D1P1"/>
<evidence type="ECO:0000256" key="4">
    <source>
        <dbReference type="ARBA" id="ARBA00022519"/>
    </source>
</evidence>
<feature type="transmembrane region" description="Helical" evidence="9">
    <location>
        <begin position="206"/>
        <end position="224"/>
    </location>
</feature>
<evidence type="ECO:0000256" key="7">
    <source>
        <dbReference type="ARBA" id="ARBA00023136"/>
    </source>
</evidence>
<dbReference type="InterPro" id="IPR003004">
    <property type="entry name" value="GspF/PilC"/>
</dbReference>
<dbReference type="Pfam" id="PF00482">
    <property type="entry name" value="T2SSF"/>
    <property type="match status" value="2"/>
</dbReference>
<dbReference type="GO" id="GO:0005886">
    <property type="term" value="C:plasma membrane"/>
    <property type="evidence" value="ECO:0007669"/>
    <property type="project" value="UniProtKB-SubCell"/>
</dbReference>
<dbReference type="RefSeq" id="WP_145188640.1">
    <property type="nucleotide sequence ID" value="NZ_CP036290.1"/>
</dbReference>
<reference evidence="11 12" key="1">
    <citation type="submission" date="2019-02" db="EMBL/GenBank/DDBJ databases">
        <title>Deep-cultivation of Planctomycetes and their phenomic and genomic characterization uncovers novel biology.</title>
        <authorList>
            <person name="Wiegand S."/>
            <person name="Jogler M."/>
            <person name="Boedeker C."/>
            <person name="Pinto D."/>
            <person name="Vollmers J."/>
            <person name="Rivas-Marin E."/>
            <person name="Kohn T."/>
            <person name="Peeters S.H."/>
            <person name="Heuer A."/>
            <person name="Rast P."/>
            <person name="Oberbeckmann S."/>
            <person name="Bunk B."/>
            <person name="Jeske O."/>
            <person name="Meyerdierks A."/>
            <person name="Storesund J.E."/>
            <person name="Kallscheuer N."/>
            <person name="Luecker S."/>
            <person name="Lage O.M."/>
            <person name="Pohl T."/>
            <person name="Merkel B.J."/>
            <person name="Hornburger P."/>
            <person name="Mueller R.-W."/>
            <person name="Bruemmer F."/>
            <person name="Labrenz M."/>
            <person name="Spormann A.M."/>
            <person name="Op den Camp H."/>
            <person name="Overmann J."/>
            <person name="Amann R."/>
            <person name="Jetten M.S.M."/>
            <person name="Mascher T."/>
            <person name="Medema M.H."/>
            <person name="Devos D.P."/>
            <person name="Kaster A.-K."/>
            <person name="Ovreas L."/>
            <person name="Rohde M."/>
            <person name="Galperin M.Y."/>
            <person name="Jogler C."/>
        </authorList>
    </citation>
    <scope>NUCLEOTIDE SEQUENCE [LARGE SCALE GENOMIC DNA]</scope>
    <source>
        <strain evidence="11 12">Pla163</strain>
    </source>
</reference>
<evidence type="ECO:0000256" key="9">
    <source>
        <dbReference type="SAM" id="Phobius"/>
    </source>
</evidence>
<evidence type="ECO:0000256" key="3">
    <source>
        <dbReference type="ARBA" id="ARBA00022475"/>
    </source>
</evidence>
<accession>A0A518D1P1</accession>
<evidence type="ECO:0000256" key="8">
    <source>
        <dbReference type="SAM" id="MobiDB-lite"/>
    </source>
</evidence>
<evidence type="ECO:0000256" key="1">
    <source>
        <dbReference type="ARBA" id="ARBA00004429"/>
    </source>
</evidence>
<dbReference type="OrthoDB" id="9805682at2"/>
<evidence type="ECO:0000256" key="6">
    <source>
        <dbReference type="ARBA" id="ARBA00022989"/>
    </source>
</evidence>
<dbReference type="FunFam" id="1.20.81.30:FF:000001">
    <property type="entry name" value="Type II secretion system protein F"/>
    <property type="match status" value="2"/>
</dbReference>
<evidence type="ECO:0000256" key="5">
    <source>
        <dbReference type="ARBA" id="ARBA00022692"/>
    </source>
</evidence>
<feature type="domain" description="Type II secretion system protein GspF" evidence="10">
    <location>
        <begin position="53"/>
        <end position="176"/>
    </location>
</feature>
<feature type="region of interest" description="Disordered" evidence="8">
    <location>
        <begin position="1"/>
        <end position="43"/>
    </location>
</feature>
<feature type="transmembrane region" description="Helical" evidence="9">
    <location>
        <begin position="356"/>
        <end position="378"/>
    </location>
</feature>
<feature type="domain" description="Type II secretion system protein GspF" evidence="10">
    <location>
        <begin position="257"/>
        <end position="379"/>
    </location>
</feature>
<dbReference type="InterPro" id="IPR018076">
    <property type="entry name" value="T2SS_GspF_dom"/>
</dbReference>
<keyword evidence="7 9" id="KW-0472">Membrane</keyword>
<sequence>MAKKLNRTVSAKGRGTSGASAGRSSGSGGSGNARGAKKKGEGRRVAGDLVTDFTHQLATLTEAGIPVVRALQILEGQAKAGPFKALMGELVEDVSSGTPLSEAMGKHSRVFDNLFAAMVRAGETGGVLDVVLLRIADFRERAAEIRSKILSAMIYPAVVIVVALGVIAAAMAFVIPKFGEVLSSLGGELPAPTRILLGLSDFTVQYWYAVLGVPVLLIVLHVVMMRASGGYRYFIHGLLMRLPYLGAILKQGEIAAFSRTFGTLVQAGVPHLDALGIARDTTDNEVFYGAIDDVRTTVREGETISRPMVESGTFDALVCNMVEVGEQTGELDTMLLKVAAAYENQVKRKIDLFFRVLEPMLLVIIAAMVGFLVVAMFLPLLKITSSFAAA</sequence>
<evidence type="ECO:0000313" key="12">
    <source>
        <dbReference type="Proteomes" id="UP000319342"/>
    </source>
</evidence>
<keyword evidence="12" id="KW-1185">Reference proteome</keyword>
<protein>
    <submittedName>
        <fullName evidence="11">Type II secretion system protein F</fullName>
    </submittedName>
</protein>
<name>A0A518D1P1_9BACT</name>
<keyword evidence="4" id="KW-0997">Cell inner membrane</keyword>
<dbReference type="Gene3D" id="1.20.81.30">
    <property type="entry name" value="Type II secretion system (T2SS), domain F"/>
    <property type="match status" value="2"/>
</dbReference>
<dbReference type="PANTHER" id="PTHR30012">
    <property type="entry name" value="GENERAL SECRETION PATHWAY PROTEIN"/>
    <property type="match status" value="1"/>
</dbReference>
<feature type="compositionally biased region" description="Low complexity" evidence="8">
    <location>
        <begin position="10"/>
        <end position="24"/>
    </location>
</feature>
<dbReference type="EMBL" id="CP036290">
    <property type="protein sequence ID" value="QDU85391.1"/>
    <property type="molecule type" value="Genomic_DNA"/>
</dbReference>
<comment type="similarity">
    <text evidence="2">Belongs to the GSP F family.</text>
</comment>
<keyword evidence="3" id="KW-1003">Cell membrane</keyword>
<evidence type="ECO:0000313" key="11">
    <source>
        <dbReference type="EMBL" id="QDU85391.1"/>
    </source>
</evidence>
<dbReference type="Proteomes" id="UP000319342">
    <property type="component" value="Chromosome"/>
</dbReference>
<dbReference type="PANTHER" id="PTHR30012:SF0">
    <property type="entry name" value="TYPE II SECRETION SYSTEM PROTEIN F-RELATED"/>
    <property type="match status" value="1"/>
</dbReference>
<comment type="subcellular location">
    <subcellularLocation>
        <location evidence="1">Cell inner membrane</location>
        <topology evidence="1">Multi-pass membrane protein</topology>
    </subcellularLocation>
</comment>
<proteinExistence type="inferred from homology"/>
<keyword evidence="6 9" id="KW-1133">Transmembrane helix</keyword>
<dbReference type="PRINTS" id="PR00812">
    <property type="entry name" value="BCTERIALGSPF"/>
</dbReference>
<gene>
    <name evidence="11" type="primary">epsF_2</name>
    <name evidence="11" type="ORF">Pla163_25200</name>
</gene>